<evidence type="ECO:0000313" key="4">
    <source>
        <dbReference type="EMBL" id="KPQ17183.1"/>
    </source>
</evidence>
<dbReference type="AlphaFoldDB" id="A0A0P8AG47"/>
<reference evidence="4 5" key="1">
    <citation type="submission" date="2015-09" db="EMBL/GenBank/DDBJ databases">
        <title>Identification and resolution of microdiversity through metagenomic sequencing of parallel consortia.</title>
        <authorList>
            <person name="Nelson W.C."/>
            <person name="Romine M.F."/>
            <person name="Lindemann S.R."/>
        </authorList>
    </citation>
    <scope>NUCLEOTIDE SEQUENCE [LARGE SCALE GENOMIC DNA]</scope>
    <source>
        <strain evidence="4">HL-49</strain>
    </source>
</reference>
<dbReference type="PATRIC" id="fig|1305737.6.peg.2028"/>
<dbReference type="PROSITE" id="PS51257">
    <property type="entry name" value="PROKAR_LIPOPROTEIN"/>
    <property type="match status" value="1"/>
</dbReference>
<gene>
    <name evidence="4" type="ORF">HLUCCX10_06810</name>
</gene>
<name>A0A0P8AG47_9BACT</name>
<keyword evidence="2" id="KW-0604">Photosystem II</keyword>
<dbReference type="GO" id="GO:0009523">
    <property type="term" value="C:photosystem II"/>
    <property type="evidence" value="ECO:0007669"/>
    <property type="project" value="UniProtKB-KW"/>
</dbReference>
<sequence>MQNLIIKHWLGFTLAIVSLLIFSACQNESRQESPEKPLHWEVVEAPTESSLRGLSVVTSDIIWASGSEGVWLRSVDAGSTWSFGVVDGLDSVDFRSIHAFNAEEAIVVTAGQPARIYRTSDGGESWELKVEESEKAFFDGISFADENRGYVFGDPVDGFWMIYQTLDAGLTWSLLDSLPQAKEGEAGFAASASSLLAQEDNIWLGSGGRYSNIHHSPDRGKTWMVHPSPLIQGESSQGIFSMTYTKKGELVAVGGDYLEPESKKGNIGLFLTATMSWSEDKTTGPSGYRSGVQYFPRFSWLIAVGPSGSDFSKDGGKTWERFSDMPFHTVSLSTAAGSVWASGPEGKIAKLLY</sequence>
<organism evidence="4 5">
    <name type="scientific">Algoriphagus marincola HL-49</name>
    <dbReference type="NCBI Taxonomy" id="1305737"/>
    <lineage>
        <taxon>Bacteria</taxon>
        <taxon>Pseudomonadati</taxon>
        <taxon>Bacteroidota</taxon>
        <taxon>Cytophagia</taxon>
        <taxon>Cytophagales</taxon>
        <taxon>Cyclobacteriaceae</taxon>
        <taxon>Algoriphagus</taxon>
    </lineage>
</organism>
<dbReference type="InterPro" id="IPR015943">
    <property type="entry name" value="WD40/YVTN_repeat-like_dom_sf"/>
</dbReference>
<evidence type="ECO:0000256" key="1">
    <source>
        <dbReference type="ARBA" id="ARBA00022531"/>
    </source>
</evidence>
<dbReference type="STRING" id="1305737.GCA_000526355_03077"/>
<dbReference type="InterPro" id="IPR028203">
    <property type="entry name" value="PSII_CF48-like_dom"/>
</dbReference>
<accession>A0A0P8AG47</accession>
<protein>
    <recommendedName>
        <fullName evidence="3">Photosynthesis system II assembly factor Ycf48/Hcf136-like domain-containing protein</fullName>
    </recommendedName>
</protein>
<dbReference type="SUPFAM" id="SSF110296">
    <property type="entry name" value="Oligoxyloglucan reducing end-specific cellobiohydrolase"/>
    <property type="match status" value="1"/>
</dbReference>
<dbReference type="Proteomes" id="UP000050421">
    <property type="component" value="Unassembled WGS sequence"/>
</dbReference>
<dbReference type="Gene3D" id="2.130.10.10">
    <property type="entry name" value="YVTN repeat-like/Quinoprotein amine dehydrogenase"/>
    <property type="match status" value="1"/>
</dbReference>
<dbReference type="Pfam" id="PF14870">
    <property type="entry name" value="PSII_BNR"/>
    <property type="match status" value="1"/>
</dbReference>
<dbReference type="eggNOG" id="COG4447">
    <property type="taxonomic scope" value="Bacteria"/>
</dbReference>
<proteinExistence type="predicted"/>
<keyword evidence="1" id="KW-0602">Photosynthesis</keyword>
<feature type="domain" description="Photosynthesis system II assembly factor Ycf48/Hcf136-like" evidence="3">
    <location>
        <begin position="38"/>
        <end position="127"/>
    </location>
</feature>
<dbReference type="PANTHER" id="PTHR47199:SF2">
    <property type="entry name" value="PHOTOSYSTEM II STABILITY_ASSEMBLY FACTOR HCF136, CHLOROPLASTIC"/>
    <property type="match status" value="1"/>
</dbReference>
<dbReference type="EMBL" id="LJXT01000033">
    <property type="protein sequence ID" value="KPQ17183.1"/>
    <property type="molecule type" value="Genomic_DNA"/>
</dbReference>
<evidence type="ECO:0000313" key="5">
    <source>
        <dbReference type="Proteomes" id="UP000050421"/>
    </source>
</evidence>
<evidence type="ECO:0000259" key="3">
    <source>
        <dbReference type="Pfam" id="PF14870"/>
    </source>
</evidence>
<evidence type="ECO:0000256" key="2">
    <source>
        <dbReference type="ARBA" id="ARBA00023276"/>
    </source>
</evidence>
<dbReference type="GO" id="GO:0015979">
    <property type="term" value="P:photosynthesis"/>
    <property type="evidence" value="ECO:0007669"/>
    <property type="project" value="UniProtKB-KW"/>
</dbReference>
<dbReference type="PANTHER" id="PTHR47199">
    <property type="entry name" value="PHOTOSYSTEM II STABILITY/ASSEMBLY FACTOR HCF136, CHLOROPLASTIC"/>
    <property type="match status" value="1"/>
</dbReference>
<comment type="caution">
    <text evidence="4">The sequence shown here is derived from an EMBL/GenBank/DDBJ whole genome shotgun (WGS) entry which is preliminary data.</text>
</comment>